<dbReference type="EMBL" id="LAZL01000021">
    <property type="protein sequence ID" value="KMT64768.1"/>
    <property type="molecule type" value="Genomic_DNA"/>
</dbReference>
<dbReference type="STRING" id="1513271.XM47_12980"/>
<evidence type="ECO:0000256" key="6">
    <source>
        <dbReference type="SAM" id="MobiDB-lite"/>
    </source>
</evidence>
<dbReference type="NCBIfam" id="TIGR01031">
    <property type="entry name" value="rpmF_bact"/>
    <property type="match status" value="1"/>
</dbReference>
<dbReference type="GO" id="GO:0006412">
    <property type="term" value="P:translation"/>
    <property type="evidence" value="ECO:0007669"/>
    <property type="project" value="UniProtKB-UniRule"/>
</dbReference>
<protein>
    <recommendedName>
        <fullName evidence="4 5">Large ribosomal subunit protein bL32</fullName>
    </recommendedName>
</protein>
<dbReference type="PATRIC" id="fig|1513271.3.peg.2663"/>
<sequence>MAVQKSKKSRSRRGMRRSHDALTSATLSIDSTSGETHLRHHVTADGFYKGKKVVPAA</sequence>
<evidence type="ECO:0000256" key="4">
    <source>
        <dbReference type="ARBA" id="ARBA00035178"/>
    </source>
</evidence>
<dbReference type="SUPFAM" id="SSF57829">
    <property type="entry name" value="Zn-binding ribosomal proteins"/>
    <property type="match status" value="1"/>
</dbReference>
<dbReference type="InterPro" id="IPR044957">
    <property type="entry name" value="Ribosomal_bL32_bact"/>
</dbReference>
<evidence type="ECO:0000256" key="1">
    <source>
        <dbReference type="ARBA" id="ARBA00008560"/>
    </source>
</evidence>
<accession>A0A0J8GVR6</accession>
<gene>
    <name evidence="5 7" type="primary">rpmF</name>
    <name evidence="7" type="ORF">XM47_12980</name>
</gene>
<dbReference type="PANTHER" id="PTHR35534">
    <property type="entry name" value="50S RIBOSOMAL PROTEIN L32"/>
    <property type="match status" value="1"/>
</dbReference>
<dbReference type="InterPro" id="IPR002677">
    <property type="entry name" value="Ribosomal_bL32"/>
</dbReference>
<dbReference type="GO" id="GO:0003735">
    <property type="term" value="F:structural constituent of ribosome"/>
    <property type="evidence" value="ECO:0007669"/>
    <property type="project" value="InterPro"/>
</dbReference>
<keyword evidence="3 5" id="KW-0687">Ribonucleoprotein</keyword>
<reference evidence="7 8" key="1">
    <citation type="submission" date="2015-04" db="EMBL/GenBank/DDBJ databases">
        <title>Draft Genome Sequence of the Novel Agar-Digesting Marine Bacterium Q1.</title>
        <authorList>
            <person name="Li Y."/>
            <person name="Li D."/>
            <person name="Chen G."/>
            <person name="Du Z."/>
        </authorList>
    </citation>
    <scope>NUCLEOTIDE SEQUENCE [LARGE SCALE GENOMIC DNA]</scope>
    <source>
        <strain evidence="7 8">Q1</strain>
    </source>
</reference>
<evidence type="ECO:0000313" key="7">
    <source>
        <dbReference type="EMBL" id="KMT64768.1"/>
    </source>
</evidence>
<evidence type="ECO:0000256" key="5">
    <source>
        <dbReference type="HAMAP-Rule" id="MF_00340"/>
    </source>
</evidence>
<dbReference type="GO" id="GO:0015934">
    <property type="term" value="C:large ribosomal subunit"/>
    <property type="evidence" value="ECO:0007669"/>
    <property type="project" value="InterPro"/>
</dbReference>
<feature type="compositionally biased region" description="Basic residues" evidence="6">
    <location>
        <begin position="1"/>
        <end position="16"/>
    </location>
</feature>
<feature type="region of interest" description="Disordered" evidence="6">
    <location>
        <begin position="1"/>
        <end position="36"/>
    </location>
</feature>
<dbReference type="AlphaFoldDB" id="A0A0J8GVR6"/>
<organism evidence="7 8">
    <name type="scientific">Catenovulum maritimum</name>
    <dbReference type="NCBI Taxonomy" id="1513271"/>
    <lineage>
        <taxon>Bacteria</taxon>
        <taxon>Pseudomonadati</taxon>
        <taxon>Pseudomonadota</taxon>
        <taxon>Gammaproteobacteria</taxon>
        <taxon>Alteromonadales</taxon>
        <taxon>Alteromonadaceae</taxon>
        <taxon>Catenovulum</taxon>
    </lineage>
</organism>
<keyword evidence="2 5" id="KW-0689">Ribosomal protein</keyword>
<name>A0A0J8GVR6_9ALTE</name>
<evidence type="ECO:0000256" key="2">
    <source>
        <dbReference type="ARBA" id="ARBA00022980"/>
    </source>
</evidence>
<comment type="caution">
    <text evidence="7">The sequence shown here is derived from an EMBL/GenBank/DDBJ whole genome shotgun (WGS) entry which is preliminary data.</text>
</comment>
<dbReference type="RefSeq" id="WP_048693251.1">
    <property type="nucleotide sequence ID" value="NZ_KQ130494.1"/>
</dbReference>
<dbReference type="Proteomes" id="UP000037600">
    <property type="component" value="Unassembled WGS sequence"/>
</dbReference>
<feature type="compositionally biased region" description="Polar residues" evidence="6">
    <location>
        <begin position="21"/>
        <end position="35"/>
    </location>
</feature>
<dbReference type="HAMAP" id="MF_00340">
    <property type="entry name" value="Ribosomal_bL32"/>
    <property type="match status" value="1"/>
</dbReference>
<dbReference type="OrthoDB" id="9801927at2"/>
<dbReference type="PANTHER" id="PTHR35534:SF1">
    <property type="entry name" value="LARGE RIBOSOMAL SUBUNIT PROTEIN BL32"/>
    <property type="match status" value="1"/>
</dbReference>
<comment type="similarity">
    <text evidence="1 5">Belongs to the bacterial ribosomal protein bL32 family.</text>
</comment>
<evidence type="ECO:0000313" key="8">
    <source>
        <dbReference type="Proteomes" id="UP000037600"/>
    </source>
</evidence>
<keyword evidence="8" id="KW-1185">Reference proteome</keyword>
<proteinExistence type="inferred from homology"/>
<dbReference type="Pfam" id="PF01783">
    <property type="entry name" value="Ribosomal_L32p"/>
    <property type="match status" value="1"/>
</dbReference>
<evidence type="ECO:0000256" key="3">
    <source>
        <dbReference type="ARBA" id="ARBA00023274"/>
    </source>
</evidence>
<dbReference type="InterPro" id="IPR011332">
    <property type="entry name" value="Ribosomal_zn-bd"/>
</dbReference>